<comment type="caution">
    <text evidence="2">The sequence shown here is derived from an EMBL/GenBank/DDBJ whole genome shotgun (WGS) entry which is preliminary data.</text>
</comment>
<reference evidence="2 3" key="1">
    <citation type="submission" date="2016-11" db="EMBL/GenBank/DDBJ databases">
        <title>Whole genomes of Flavobacteriaceae.</title>
        <authorList>
            <person name="Stine C."/>
            <person name="Li C."/>
            <person name="Tadesse D."/>
        </authorList>
    </citation>
    <scope>NUCLEOTIDE SEQUENCE [LARGE SCALE GENOMIC DNA]</scope>
    <source>
        <strain evidence="2 3">DSM 18292</strain>
    </source>
</reference>
<sequence length="173" mass="19532">MKTTWTIDSSQSDVLIKMRHSIIAYMGGTTNKFDGYVNIENNEIEDASVEFSLDINNKADSFQQIDTHLQLNDLFNVNEHPIISFKSTSFQKLNNNINFFKGDLTIKDVTKVVELDAEFIGVNTYDGKKKVAFEITGSIKRQDFGLDYNSFSHNGGLALGKDMKLIANLEFCI</sequence>
<proteinExistence type="predicted"/>
<dbReference type="PANTHER" id="PTHR34406:SF1">
    <property type="entry name" value="PROTEIN YCEI"/>
    <property type="match status" value="1"/>
</dbReference>
<evidence type="ECO:0000259" key="1">
    <source>
        <dbReference type="SMART" id="SM00867"/>
    </source>
</evidence>
<dbReference type="SMART" id="SM00867">
    <property type="entry name" value="YceI"/>
    <property type="match status" value="1"/>
</dbReference>
<dbReference type="SUPFAM" id="SSF101874">
    <property type="entry name" value="YceI-like"/>
    <property type="match status" value="1"/>
</dbReference>
<dbReference type="RefSeq" id="WP_089049342.1">
    <property type="nucleotide sequence ID" value="NZ_FXTV01000001.1"/>
</dbReference>
<organism evidence="2 3">
    <name type="scientific">Flavobacterium hercynium</name>
    <dbReference type="NCBI Taxonomy" id="387094"/>
    <lineage>
        <taxon>Bacteria</taxon>
        <taxon>Pseudomonadati</taxon>
        <taxon>Bacteroidota</taxon>
        <taxon>Flavobacteriia</taxon>
        <taxon>Flavobacteriales</taxon>
        <taxon>Flavobacteriaceae</taxon>
        <taxon>Flavobacterium</taxon>
    </lineage>
</organism>
<accession>A0A226HF56</accession>
<dbReference type="InterPro" id="IPR036761">
    <property type="entry name" value="TTHA0802/YceI-like_sf"/>
</dbReference>
<dbReference type="AlphaFoldDB" id="A0A226HF56"/>
<dbReference type="InterPro" id="IPR007372">
    <property type="entry name" value="Lipid/polyisoprenoid-bd_YceI"/>
</dbReference>
<dbReference type="EMBL" id="MUGW01000017">
    <property type="protein sequence ID" value="OXA92724.1"/>
    <property type="molecule type" value="Genomic_DNA"/>
</dbReference>
<evidence type="ECO:0000313" key="2">
    <source>
        <dbReference type="EMBL" id="OXA92724.1"/>
    </source>
</evidence>
<name>A0A226HF56_9FLAO</name>
<protein>
    <submittedName>
        <fullName evidence="2">Polyisoprenoid-binding protein</fullName>
    </submittedName>
</protein>
<feature type="domain" description="Lipid/polyisoprenoid-binding YceI-like" evidence="1">
    <location>
        <begin position="4"/>
        <end position="172"/>
    </location>
</feature>
<dbReference type="PANTHER" id="PTHR34406">
    <property type="entry name" value="PROTEIN YCEI"/>
    <property type="match status" value="1"/>
</dbReference>
<evidence type="ECO:0000313" key="3">
    <source>
        <dbReference type="Proteomes" id="UP000198345"/>
    </source>
</evidence>
<dbReference type="Gene3D" id="2.40.128.110">
    <property type="entry name" value="Lipid/polyisoprenoid-binding, YceI-like"/>
    <property type="match status" value="1"/>
</dbReference>
<dbReference type="OrthoDB" id="9811006at2"/>
<dbReference type="Proteomes" id="UP000198345">
    <property type="component" value="Unassembled WGS sequence"/>
</dbReference>
<keyword evidence="3" id="KW-1185">Reference proteome</keyword>
<dbReference type="Pfam" id="PF04264">
    <property type="entry name" value="YceI"/>
    <property type="match status" value="1"/>
</dbReference>
<gene>
    <name evidence="2" type="ORF">B0A66_08035</name>
</gene>